<evidence type="ECO:0000256" key="1">
    <source>
        <dbReference type="SAM" id="Phobius"/>
    </source>
</evidence>
<keyword evidence="3" id="KW-1185">Reference proteome</keyword>
<reference evidence="2" key="1">
    <citation type="submission" date="2022-04" db="EMBL/GenBank/DDBJ databases">
        <title>A functionally conserved STORR gene fusion in Papaver species that diverged 16.8 million years ago.</title>
        <authorList>
            <person name="Catania T."/>
        </authorList>
    </citation>
    <scope>NUCLEOTIDE SEQUENCE</scope>
    <source>
        <strain evidence="2">S-188037</strain>
    </source>
</reference>
<proteinExistence type="predicted"/>
<dbReference type="AlphaFoldDB" id="A0AAD4T1E2"/>
<feature type="transmembrane region" description="Helical" evidence="1">
    <location>
        <begin position="29"/>
        <end position="47"/>
    </location>
</feature>
<feature type="non-terminal residue" evidence="2">
    <location>
        <position position="60"/>
    </location>
</feature>
<accession>A0AAD4T1E2</accession>
<keyword evidence="1" id="KW-1133">Transmembrane helix</keyword>
<protein>
    <submittedName>
        <fullName evidence="2">Uncharacterized protein</fullName>
    </submittedName>
</protein>
<organism evidence="2 3">
    <name type="scientific">Papaver atlanticum</name>
    <dbReference type="NCBI Taxonomy" id="357466"/>
    <lineage>
        <taxon>Eukaryota</taxon>
        <taxon>Viridiplantae</taxon>
        <taxon>Streptophyta</taxon>
        <taxon>Embryophyta</taxon>
        <taxon>Tracheophyta</taxon>
        <taxon>Spermatophyta</taxon>
        <taxon>Magnoliopsida</taxon>
        <taxon>Ranunculales</taxon>
        <taxon>Papaveraceae</taxon>
        <taxon>Papaveroideae</taxon>
        <taxon>Papaver</taxon>
    </lineage>
</organism>
<gene>
    <name evidence="2" type="ORF">MKW98_030246</name>
</gene>
<evidence type="ECO:0000313" key="3">
    <source>
        <dbReference type="Proteomes" id="UP001202328"/>
    </source>
</evidence>
<keyword evidence="1" id="KW-0812">Transmembrane</keyword>
<sequence length="60" mass="7569">LERPLLREPIEDCRLGAIYEQWRWMFQHYCYGIWWFFGLWLAVYWWYCWRWFAVGIGGGS</sequence>
<feature type="non-terminal residue" evidence="2">
    <location>
        <position position="1"/>
    </location>
</feature>
<comment type="caution">
    <text evidence="2">The sequence shown here is derived from an EMBL/GenBank/DDBJ whole genome shotgun (WGS) entry which is preliminary data.</text>
</comment>
<evidence type="ECO:0000313" key="2">
    <source>
        <dbReference type="EMBL" id="KAI3931007.1"/>
    </source>
</evidence>
<dbReference type="Proteomes" id="UP001202328">
    <property type="component" value="Unassembled WGS sequence"/>
</dbReference>
<name>A0AAD4T1E2_9MAGN</name>
<keyword evidence="1" id="KW-0472">Membrane</keyword>
<dbReference type="EMBL" id="JAJJMB010007312">
    <property type="protein sequence ID" value="KAI3931007.1"/>
    <property type="molecule type" value="Genomic_DNA"/>
</dbReference>